<dbReference type="AlphaFoldDB" id="W7B7W8"/>
<dbReference type="InterPro" id="IPR003439">
    <property type="entry name" value="ABC_transporter-like_ATP-bd"/>
</dbReference>
<dbReference type="STRING" id="1265819.PGRAN_09221"/>
<dbReference type="GO" id="GO:0016887">
    <property type="term" value="F:ATP hydrolysis activity"/>
    <property type="evidence" value="ECO:0007669"/>
    <property type="project" value="InterPro"/>
</dbReference>
<dbReference type="GO" id="GO:0005524">
    <property type="term" value="F:ATP binding"/>
    <property type="evidence" value="ECO:0007669"/>
    <property type="project" value="UniProtKB-KW"/>
</dbReference>
<dbReference type="FunFam" id="3.40.50.300:FF:001807">
    <property type="entry name" value="ABC transporter ATP-binding protein"/>
    <property type="match status" value="1"/>
</dbReference>
<evidence type="ECO:0000259" key="3">
    <source>
        <dbReference type="PROSITE" id="PS50893"/>
    </source>
</evidence>
<dbReference type="EMBL" id="AODD01000012">
    <property type="protein sequence ID" value="EUJ23339.1"/>
    <property type="molecule type" value="Genomic_DNA"/>
</dbReference>
<evidence type="ECO:0000313" key="4">
    <source>
        <dbReference type="EMBL" id="EUJ23339.1"/>
    </source>
</evidence>
<proteinExistence type="predicted"/>
<dbReference type="InterPro" id="IPR027417">
    <property type="entry name" value="P-loop_NTPase"/>
</dbReference>
<dbReference type="CDD" id="cd03221">
    <property type="entry name" value="ABCF_EF-3"/>
    <property type="match status" value="2"/>
</dbReference>
<keyword evidence="1" id="KW-0547">Nucleotide-binding</keyword>
<dbReference type="NCBIfam" id="NF000355">
    <property type="entry name" value="ribo_prot_ABC_F"/>
    <property type="match status" value="1"/>
</dbReference>
<keyword evidence="5" id="KW-1185">Reference proteome</keyword>
<feature type="domain" description="ABC transporter" evidence="3">
    <location>
        <begin position="331"/>
        <end position="543"/>
    </location>
</feature>
<dbReference type="PANTHER" id="PTHR42855">
    <property type="entry name" value="ABC TRANSPORTER ATP-BINDING SUBUNIT"/>
    <property type="match status" value="1"/>
</dbReference>
<comment type="caution">
    <text evidence="4">The sequence shown here is derived from an EMBL/GenBank/DDBJ whole genome shotgun (WGS) entry which is preliminary data.</text>
</comment>
<dbReference type="InterPro" id="IPR017871">
    <property type="entry name" value="ABC_transporter-like_CS"/>
</dbReference>
<dbReference type="OrthoDB" id="9760950at2"/>
<feature type="domain" description="ABC transporter" evidence="3">
    <location>
        <begin position="4"/>
        <end position="255"/>
    </location>
</feature>
<accession>W7B7W8</accession>
<gene>
    <name evidence="4" type="ORF">PGRAN_09221</name>
</gene>
<dbReference type="RefSeq" id="WP_065427914.1">
    <property type="nucleotide sequence ID" value="NZ_AODD01000012.1"/>
</dbReference>
<dbReference type="Proteomes" id="UP000019253">
    <property type="component" value="Unassembled WGS sequence"/>
</dbReference>
<name>W7B7W8_9LIST</name>
<dbReference type="Gene3D" id="3.40.50.300">
    <property type="entry name" value="P-loop containing nucleotide triphosphate hydrolases"/>
    <property type="match status" value="2"/>
</dbReference>
<dbReference type="SMART" id="SM00382">
    <property type="entry name" value="AAA"/>
    <property type="match status" value="2"/>
</dbReference>
<dbReference type="InterPro" id="IPR051309">
    <property type="entry name" value="ABCF_ATPase"/>
</dbReference>
<dbReference type="PROSITE" id="PS00211">
    <property type="entry name" value="ABC_TRANSPORTER_1"/>
    <property type="match status" value="2"/>
</dbReference>
<evidence type="ECO:0000256" key="1">
    <source>
        <dbReference type="ARBA" id="ARBA00022741"/>
    </source>
</evidence>
<evidence type="ECO:0000256" key="2">
    <source>
        <dbReference type="ARBA" id="ARBA00022840"/>
    </source>
</evidence>
<keyword evidence="2 4" id="KW-0067">ATP-binding</keyword>
<sequence length="563" mass="64560">MTIVAFNNVTKRFTGDLILEKISLQVEQGERIGLIGRNGEGKSTILKIIARIEPPDEGIVSVQKGATVGLLDQMPNVTGTMVVRDFLRTAFGHVLALQVELEAMESRMMHDTNEKLLRDYGEKQARFIELGGYNLDTDMDKILHGLGIPHLADKPWEQLSGGERTKVSLAKMLLEEPDLLLLDEPTNHLDLRAVEWLTQFLRVYRGTVLVVSHDRYFLDEVVHKIVELENKELITYHTNFSGYLVEREERLLKEFKDYKDQQKKIKKMKQAIKRLRQWAMEANPPNDALFRRAKSMEKALDRIEVLKKPALEQKNMRLEFEESKRSGEDVVIFDQVGLEFGTRVLFESLDWHVRQKERVAIVGDNGAGKSTLLKLILGELQPDIGTVHVGPSVDIAYLSQHMDVGDENQTVLEAFRDKVAVVEGDARHMLATFLFYGEMVFRKVANLSGGERMRLSLAQFMNQPVNTLLLDEPTNHLDIASREVLEEALRNFEGTIIAISHDRFFMDQIFDRTVWLERGQIFSYGGNYSYATEKQLFHVKHRDYIPMANGCKKRLQLLSYQNS</sequence>
<dbReference type="PANTHER" id="PTHR42855:SF2">
    <property type="entry name" value="DRUG RESISTANCE ABC TRANSPORTER,ATP-BINDING PROTEIN"/>
    <property type="match status" value="1"/>
</dbReference>
<dbReference type="PROSITE" id="PS50893">
    <property type="entry name" value="ABC_TRANSPORTER_2"/>
    <property type="match status" value="2"/>
</dbReference>
<protein>
    <submittedName>
        <fullName evidence="4">ABC transporter ATP-binding protein</fullName>
    </submittedName>
</protein>
<dbReference type="SUPFAM" id="SSF52540">
    <property type="entry name" value="P-loop containing nucleoside triphosphate hydrolases"/>
    <property type="match status" value="2"/>
</dbReference>
<dbReference type="PATRIC" id="fig|1265819.5.peg.1838"/>
<dbReference type="Pfam" id="PF00005">
    <property type="entry name" value="ABC_tran"/>
    <property type="match status" value="2"/>
</dbReference>
<dbReference type="Pfam" id="PF12848">
    <property type="entry name" value="ABC_tran_Xtn"/>
    <property type="match status" value="1"/>
</dbReference>
<reference evidence="4 5" key="1">
    <citation type="journal article" date="2014" name="Int. J. Syst. Evol. Microbiol.">
        <title>Listeria floridensis sp. nov., Listeria aquatica sp. nov., Listeria cornellensis sp. nov., Listeria riparia sp. nov. and Listeria grandensis sp. nov., from agricultural and natural environments.</title>
        <authorList>
            <person name="den Bakker H.C."/>
            <person name="Warchocki S."/>
            <person name="Wright E.M."/>
            <person name="Allred A.F."/>
            <person name="Ahlstrom C."/>
            <person name="Manuel C.S."/>
            <person name="Stasiewicz M.J."/>
            <person name="Burrell A."/>
            <person name="Roof S."/>
            <person name="Strawn L."/>
            <person name="Fortes E.D."/>
            <person name="Nightingale K.K."/>
            <person name="Kephart D."/>
            <person name="Wiedmann M."/>
        </authorList>
    </citation>
    <scope>NUCLEOTIDE SEQUENCE [LARGE SCALE GENOMIC DNA]</scope>
    <source>
        <strain evidence="5">FSL F6-971</strain>
    </source>
</reference>
<dbReference type="InterPro" id="IPR003593">
    <property type="entry name" value="AAA+_ATPase"/>
</dbReference>
<organism evidence="4 5">
    <name type="scientific">Listeria grandensis FSL F6-0971</name>
    <dbReference type="NCBI Taxonomy" id="1265819"/>
    <lineage>
        <taxon>Bacteria</taxon>
        <taxon>Bacillati</taxon>
        <taxon>Bacillota</taxon>
        <taxon>Bacilli</taxon>
        <taxon>Bacillales</taxon>
        <taxon>Listeriaceae</taxon>
        <taxon>Listeria</taxon>
    </lineage>
</organism>
<dbReference type="InterPro" id="IPR032781">
    <property type="entry name" value="ABC_tran_Xtn"/>
</dbReference>
<evidence type="ECO:0000313" key="5">
    <source>
        <dbReference type="Proteomes" id="UP000019253"/>
    </source>
</evidence>
<dbReference type="FunFam" id="3.40.50.300:FF:000011">
    <property type="entry name" value="Putative ABC transporter ATP-binding component"/>
    <property type="match status" value="1"/>
</dbReference>